<gene>
    <name evidence="1" type="ORF">BPAG_LOCUS6546</name>
</gene>
<sequence length="72" mass="8176">MTEARSDCKVCTKINLATTLWHASCNNTMACILQQHYGMHLATTLWHASCNNTMACILQQHYGMHLATTLWH</sequence>
<name>A0A0N4TEE5_BRUPA</name>
<accession>A0A0N4TEE5</accession>
<reference evidence="3" key="1">
    <citation type="submission" date="2017-02" db="UniProtKB">
        <authorList>
            <consortium name="WormBaseParasite"/>
        </authorList>
    </citation>
    <scope>IDENTIFICATION</scope>
</reference>
<organism evidence="3">
    <name type="scientific">Brugia pahangi</name>
    <name type="common">Filarial nematode worm</name>
    <dbReference type="NCBI Taxonomy" id="6280"/>
    <lineage>
        <taxon>Eukaryota</taxon>
        <taxon>Metazoa</taxon>
        <taxon>Ecdysozoa</taxon>
        <taxon>Nematoda</taxon>
        <taxon>Chromadorea</taxon>
        <taxon>Rhabditida</taxon>
        <taxon>Spirurina</taxon>
        <taxon>Spiruromorpha</taxon>
        <taxon>Filarioidea</taxon>
        <taxon>Onchocercidae</taxon>
        <taxon>Brugia</taxon>
    </lineage>
</organism>
<keyword evidence="2" id="KW-1185">Reference proteome</keyword>
<dbReference type="AlphaFoldDB" id="A0A0N4TEE5"/>
<reference evidence="1 2" key="2">
    <citation type="submission" date="2018-11" db="EMBL/GenBank/DDBJ databases">
        <authorList>
            <consortium name="Pathogen Informatics"/>
        </authorList>
    </citation>
    <scope>NUCLEOTIDE SEQUENCE [LARGE SCALE GENOMIC DNA]</scope>
</reference>
<dbReference type="WBParaSite" id="BPAG_0000658301-mRNA-1">
    <property type="protein sequence ID" value="BPAG_0000658301-mRNA-1"/>
    <property type="gene ID" value="BPAG_0000658301"/>
</dbReference>
<evidence type="ECO:0000313" key="3">
    <source>
        <dbReference type="WBParaSite" id="BPAG_0000658301-mRNA-1"/>
    </source>
</evidence>
<proteinExistence type="predicted"/>
<protein>
    <submittedName>
        <fullName evidence="3">Ovule protein</fullName>
    </submittedName>
</protein>
<evidence type="ECO:0000313" key="2">
    <source>
        <dbReference type="Proteomes" id="UP000278627"/>
    </source>
</evidence>
<dbReference type="Proteomes" id="UP000278627">
    <property type="component" value="Unassembled WGS sequence"/>
</dbReference>
<dbReference type="EMBL" id="UZAD01006128">
    <property type="protein sequence ID" value="VDN87732.1"/>
    <property type="molecule type" value="Genomic_DNA"/>
</dbReference>
<evidence type="ECO:0000313" key="1">
    <source>
        <dbReference type="EMBL" id="VDN87732.1"/>
    </source>
</evidence>